<sequence length="124" mass="13729">MDTGSTGIVIDAIYGFKKAELPIKCQIGHLFYTSSNWLQEGHWCTTDIGIETVVTSALALIRTKEWKENSKRDMEADGETRMATRASIGAAYMGIGFARGYQPSYNLPMNVESINSVPVSPTYR</sequence>
<name>A0AAV9XHW7_9PEZI</name>
<reference evidence="1 2" key="1">
    <citation type="submission" date="2019-10" db="EMBL/GenBank/DDBJ databases">
        <authorList>
            <person name="Palmer J.M."/>
        </authorList>
    </citation>
    <scope>NUCLEOTIDE SEQUENCE [LARGE SCALE GENOMIC DNA]</scope>
    <source>
        <strain evidence="1 2">TWF694</strain>
    </source>
</reference>
<comment type="caution">
    <text evidence="1">The sequence shown here is derived from an EMBL/GenBank/DDBJ whole genome shotgun (WGS) entry which is preliminary data.</text>
</comment>
<proteinExistence type="predicted"/>
<evidence type="ECO:0000313" key="1">
    <source>
        <dbReference type="EMBL" id="KAK6539433.1"/>
    </source>
</evidence>
<protein>
    <submittedName>
        <fullName evidence="1">Uncharacterized protein</fullName>
    </submittedName>
</protein>
<keyword evidence="2" id="KW-1185">Reference proteome</keyword>
<dbReference type="AlphaFoldDB" id="A0AAV9XHW7"/>
<organism evidence="1 2">
    <name type="scientific">Orbilia ellipsospora</name>
    <dbReference type="NCBI Taxonomy" id="2528407"/>
    <lineage>
        <taxon>Eukaryota</taxon>
        <taxon>Fungi</taxon>
        <taxon>Dikarya</taxon>
        <taxon>Ascomycota</taxon>
        <taxon>Pezizomycotina</taxon>
        <taxon>Orbiliomycetes</taxon>
        <taxon>Orbiliales</taxon>
        <taxon>Orbiliaceae</taxon>
        <taxon>Orbilia</taxon>
    </lineage>
</organism>
<gene>
    <name evidence="1" type="ORF">TWF694_009658</name>
</gene>
<dbReference type="Proteomes" id="UP001365542">
    <property type="component" value="Unassembled WGS sequence"/>
</dbReference>
<dbReference type="EMBL" id="JAVHJO010000006">
    <property type="protein sequence ID" value="KAK6539433.1"/>
    <property type="molecule type" value="Genomic_DNA"/>
</dbReference>
<evidence type="ECO:0000313" key="2">
    <source>
        <dbReference type="Proteomes" id="UP001365542"/>
    </source>
</evidence>
<accession>A0AAV9XHW7</accession>